<name>A0A1R3RNL8_ASPC5</name>
<evidence type="ECO:0000313" key="3">
    <source>
        <dbReference type="Proteomes" id="UP000188318"/>
    </source>
</evidence>
<feature type="non-terminal residue" evidence="2">
    <location>
        <position position="169"/>
    </location>
</feature>
<protein>
    <submittedName>
        <fullName evidence="2">Uncharacterized protein</fullName>
    </submittedName>
</protein>
<feature type="region of interest" description="Disordered" evidence="1">
    <location>
        <begin position="132"/>
        <end position="169"/>
    </location>
</feature>
<dbReference type="OrthoDB" id="413460at2759"/>
<keyword evidence="3" id="KW-1185">Reference proteome</keyword>
<proteinExistence type="predicted"/>
<dbReference type="Proteomes" id="UP000188318">
    <property type="component" value="Unassembled WGS sequence"/>
</dbReference>
<gene>
    <name evidence="2" type="ORF">ASPCADRAFT_515412</name>
</gene>
<organism evidence="2 3">
    <name type="scientific">Aspergillus carbonarius (strain ITEM 5010)</name>
    <dbReference type="NCBI Taxonomy" id="602072"/>
    <lineage>
        <taxon>Eukaryota</taxon>
        <taxon>Fungi</taxon>
        <taxon>Dikarya</taxon>
        <taxon>Ascomycota</taxon>
        <taxon>Pezizomycotina</taxon>
        <taxon>Eurotiomycetes</taxon>
        <taxon>Eurotiomycetidae</taxon>
        <taxon>Eurotiales</taxon>
        <taxon>Aspergillaceae</taxon>
        <taxon>Aspergillus</taxon>
        <taxon>Aspergillus subgen. Circumdati</taxon>
    </lineage>
</organism>
<accession>A0A1R3RNL8</accession>
<sequence>MSSRREDEDTDATTVGTDDDDDDDLDGARPLVLQPTSLAVASSDHPLKPGGVTPRRPITMKSIKQSSSPLGQKAPAVVDLLETDTGDESFNEGEAAYREFKNRKAIKRKRSTANLKNRATKVTRVATANSFVGRFPTSDGKARPRRPLRDYGEEVSSEDELMEYSLPDY</sequence>
<feature type="compositionally biased region" description="Acidic residues" evidence="1">
    <location>
        <begin position="153"/>
        <end position="162"/>
    </location>
</feature>
<dbReference type="STRING" id="602072.A0A1R3RNL8"/>
<dbReference type="VEuPathDB" id="FungiDB:ASPCADRAFT_515412"/>
<feature type="region of interest" description="Disordered" evidence="1">
    <location>
        <begin position="1"/>
        <end position="57"/>
    </location>
</feature>
<dbReference type="EMBL" id="KV907499">
    <property type="protein sequence ID" value="OOF96059.1"/>
    <property type="molecule type" value="Genomic_DNA"/>
</dbReference>
<dbReference type="AlphaFoldDB" id="A0A1R3RNL8"/>
<reference evidence="3" key="1">
    <citation type="journal article" date="2017" name="Genome Biol.">
        <title>Comparative genomics reveals high biological diversity and specific adaptations in the industrially and medically important fungal genus Aspergillus.</title>
        <authorList>
            <person name="de Vries R.P."/>
            <person name="Riley R."/>
            <person name="Wiebenga A."/>
            <person name="Aguilar-Osorio G."/>
            <person name="Amillis S."/>
            <person name="Uchima C.A."/>
            <person name="Anderluh G."/>
            <person name="Asadollahi M."/>
            <person name="Askin M."/>
            <person name="Barry K."/>
            <person name="Battaglia E."/>
            <person name="Bayram O."/>
            <person name="Benocci T."/>
            <person name="Braus-Stromeyer S.A."/>
            <person name="Caldana C."/>
            <person name="Canovas D."/>
            <person name="Cerqueira G.C."/>
            <person name="Chen F."/>
            <person name="Chen W."/>
            <person name="Choi C."/>
            <person name="Clum A."/>
            <person name="Dos Santos R.A."/>
            <person name="Damasio A.R."/>
            <person name="Diallinas G."/>
            <person name="Emri T."/>
            <person name="Fekete E."/>
            <person name="Flipphi M."/>
            <person name="Freyberg S."/>
            <person name="Gallo A."/>
            <person name="Gournas C."/>
            <person name="Habgood R."/>
            <person name="Hainaut M."/>
            <person name="Harispe M.L."/>
            <person name="Henrissat B."/>
            <person name="Hilden K.S."/>
            <person name="Hope R."/>
            <person name="Hossain A."/>
            <person name="Karabika E."/>
            <person name="Karaffa L."/>
            <person name="Karanyi Z."/>
            <person name="Krasevec N."/>
            <person name="Kuo A."/>
            <person name="Kusch H."/>
            <person name="LaButti K."/>
            <person name="Lagendijk E.L."/>
            <person name="Lapidus A."/>
            <person name="Levasseur A."/>
            <person name="Lindquist E."/>
            <person name="Lipzen A."/>
            <person name="Logrieco A.F."/>
            <person name="MacCabe A."/>
            <person name="Maekelae M.R."/>
            <person name="Malavazi I."/>
            <person name="Melin P."/>
            <person name="Meyer V."/>
            <person name="Mielnichuk N."/>
            <person name="Miskei M."/>
            <person name="Molnar A.P."/>
            <person name="Mule G."/>
            <person name="Ngan C.Y."/>
            <person name="Orejas M."/>
            <person name="Orosz E."/>
            <person name="Ouedraogo J.P."/>
            <person name="Overkamp K.M."/>
            <person name="Park H.-S."/>
            <person name="Perrone G."/>
            <person name="Piumi F."/>
            <person name="Punt P.J."/>
            <person name="Ram A.F."/>
            <person name="Ramon A."/>
            <person name="Rauscher S."/>
            <person name="Record E."/>
            <person name="Riano-Pachon D.M."/>
            <person name="Robert V."/>
            <person name="Roehrig J."/>
            <person name="Ruller R."/>
            <person name="Salamov A."/>
            <person name="Salih N.S."/>
            <person name="Samson R.A."/>
            <person name="Sandor E."/>
            <person name="Sanguinetti M."/>
            <person name="Schuetze T."/>
            <person name="Sepcic K."/>
            <person name="Shelest E."/>
            <person name="Sherlock G."/>
            <person name="Sophianopoulou V."/>
            <person name="Squina F.M."/>
            <person name="Sun H."/>
            <person name="Susca A."/>
            <person name="Todd R.B."/>
            <person name="Tsang A."/>
            <person name="Unkles S.E."/>
            <person name="van de Wiele N."/>
            <person name="van Rossen-Uffink D."/>
            <person name="Oliveira J.V."/>
            <person name="Vesth T.C."/>
            <person name="Visser J."/>
            <person name="Yu J.-H."/>
            <person name="Zhou M."/>
            <person name="Andersen M.R."/>
            <person name="Archer D.B."/>
            <person name="Baker S.E."/>
            <person name="Benoit I."/>
            <person name="Brakhage A.A."/>
            <person name="Braus G.H."/>
            <person name="Fischer R."/>
            <person name="Frisvad J.C."/>
            <person name="Goldman G.H."/>
            <person name="Houbraken J."/>
            <person name="Oakley B."/>
            <person name="Pocsi I."/>
            <person name="Scazzocchio C."/>
            <person name="Seiboth B."/>
            <person name="vanKuyk P.A."/>
            <person name="Wortman J."/>
            <person name="Dyer P.S."/>
            <person name="Grigoriev I.V."/>
        </authorList>
    </citation>
    <scope>NUCLEOTIDE SEQUENCE [LARGE SCALE GENOMIC DNA]</scope>
    <source>
        <strain evidence="3">ITEM 5010</strain>
    </source>
</reference>
<evidence type="ECO:0000313" key="2">
    <source>
        <dbReference type="EMBL" id="OOF96059.1"/>
    </source>
</evidence>
<evidence type="ECO:0000256" key="1">
    <source>
        <dbReference type="SAM" id="MobiDB-lite"/>
    </source>
</evidence>